<proteinExistence type="inferred from homology"/>
<evidence type="ECO:0000256" key="9">
    <source>
        <dbReference type="ARBA" id="ARBA00023239"/>
    </source>
</evidence>
<feature type="binding site" evidence="12">
    <location>
        <position position="52"/>
    </location>
    <ligand>
        <name>pyruvate</name>
        <dbReference type="ChEBI" id="CHEBI:15361"/>
    </ligand>
</feature>
<dbReference type="EMBL" id="CABFWE030000005">
    <property type="protein sequence ID" value="CAD7040720.1"/>
    <property type="molecule type" value="Genomic_DNA"/>
</dbReference>
<name>A0ABN7JPB0_9HYPH</name>
<feature type="site" description="Part of a proton relay during catalysis" evidence="12">
    <location>
        <position position="114"/>
    </location>
</feature>
<keyword evidence="9 12" id="KW-0456">Lyase</keyword>
<comment type="pathway">
    <text evidence="2 12">Amino-acid biosynthesis; L-lysine biosynthesis via DAP pathway; (S)-tetrahydrodipicolinate from L-aspartate: step 3/4.</text>
</comment>
<evidence type="ECO:0000256" key="13">
    <source>
        <dbReference type="PIRNR" id="PIRNR001365"/>
    </source>
</evidence>
<evidence type="ECO:0000256" key="1">
    <source>
        <dbReference type="ARBA" id="ARBA00003294"/>
    </source>
</evidence>
<comment type="similarity">
    <text evidence="3 12 13">Belongs to the DapA family.</text>
</comment>
<dbReference type="InterPro" id="IPR002220">
    <property type="entry name" value="DapA-like"/>
</dbReference>
<comment type="function">
    <text evidence="1 12">Catalyzes the condensation of (S)-aspartate-beta-semialdehyde [(S)-ASA] and pyruvate to 4-hydroxy-tetrahydrodipicolinate (HTPA).</text>
</comment>
<dbReference type="InterPro" id="IPR013785">
    <property type="entry name" value="Aldolase_TIM"/>
</dbReference>
<feature type="active site" description="Schiff-base intermediate with substrate" evidence="12">
    <location>
        <position position="169"/>
    </location>
</feature>
<feature type="binding site" evidence="12">
    <location>
        <position position="211"/>
    </location>
    <ligand>
        <name>pyruvate</name>
        <dbReference type="ChEBI" id="CHEBI:15361"/>
    </ligand>
</feature>
<reference evidence="14 15" key="1">
    <citation type="submission" date="2020-11" db="EMBL/GenBank/DDBJ databases">
        <authorList>
            <person name="Lassalle F."/>
        </authorList>
    </citation>
    <scope>NUCLEOTIDE SEQUENCE [LARGE SCALE GENOMIC DNA]</scope>
    <source>
        <strain evidence="14 15">AB21</strain>
    </source>
</reference>
<evidence type="ECO:0000256" key="11">
    <source>
        <dbReference type="ARBA" id="ARBA00047836"/>
    </source>
</evidence>
<comment type="subcellular location">
    <subcellularLocation>
        <location evidence="12">Cytoplasm</location>
    </subcellularLocation>
</comment>
<keyword evidence="7 12" id="KW-0220">Diaminopimelate biosynthesis</keyword>
<evidence type="ECO:0000256" key="3">
    <source>
        <dbReference type="ARBA" id="ARBA00007592"/>
    </source>
</evidence>
<evidence type="ECO:0000256" key="10">
    <source>
        <dbReference type="ARBA" id="ARBA00023270"/>
    </source>
</evidence>
<organism evidence="14 15">
    <name type="scientific">Pseudorhizobium halotolerans</name>
    <dbReference type="NCBI Taxonomy" id="1233081"/>
    <lineage>
        <taxon>Bacteria</taxon>
        <taxon>Pseudomonadati</taxon>
        <taxon>Pseudomonadota</taxon>
        <taxon>Alphaproteobacteria</taxon>
        <taxon>Hyphomicrobiales</taxon>
        <taxon>Rhizobiaceae</taxon>
        <taxon>Rhizobium/Agrobacterium group</taxon>
        <taxon>Pseudorhizobium</taxon>
    </lineage>
</organism>
<evidence type="ECO:0000256" key="6">
    <source>
        <dbReference type="ARBA" id="ARBA00022605"/>
    </source>
</evidence>
<dbReference type="SMART" id="SM01130">
    <property type="entry name" value="DHDPS"/>
    <property type="match status" value="1"/>
</dbReference>
<dbReference type="InterPro" id="IPR005263">
    <property type="entry name" value="DapA"/>
</dbReference>
<comment type="subunit">
    <text evidence="12">Homotetramer; dimer of dimers.</text>
</comment>
<keyword evidence="8 12" id="KW-0457">Lysine biosynthesis</keyword>
<dbReference type="PRINTS" id="PR00146">
    <property type="entry name" value="DHPICSNTHASE"/>
</dbReference>
<evidence type="ECO:0000256" key="2">
    <source>
        <dbReference type="ARBA" id="ARBA00005120"/>
    </source>
</evidence>
<dbReference type="InterPro" id="IPR020624">
    <property type="entry name" value="Schiff_base-form_aldolases_CS"/>
</dbReference>
<evidence type="ECO:0000313" key="15">
    <source>
        <dbReference type="Proteomes" id="UP000601041"/>
    </source>
</evidence>
<dbReference type="PIRSF" id="PIRSF001365">
    <property type="entry name" value="DHDPS"/>
    <property type="match status" value="1"/>
</dbReference>
<sequence length="307" mass="32008">MTMDELASRFGGVFTALITPFKDGEVDTVAYDALVERQLEAGVAGLVPVGTTGEAATLADDEADALIARTVRLAGGRALVMAGAGANDTKKTVEKVKRAEAAGADAVLIVTPYYNKPTQAGLIAHYSMAAAATSLPVMLYSVPGRCGVEIAPETCAVLMEKHANIIGIKEAGGSASRVTQLRAACGDQFIIHSGDDGLTLPFLSLGAVGVTSVVANVAPREMVQLVEAWKRGDTARALKLHELISELTDSMFIESNPGPVKAALALANLAGPEMRLPMVPVSADNRERLSAVLGRFTSASAAFQEMR</sequence>
<dbReference type="SUPFAM" id="SSF51569">
    <property type="entry name" value="Aldolase"/>
    <property type="match status" value="1"/>
</dbReference>
<evidence type="ECO:0000313" key="14">
    <source>
        <dbReference type="EMBL" id="CAD7040720.1"/>
    </source>
</evidence>
<feature type="site" description="Part of a proton relay during catalysis" evidence="12">
    <location>
        <position position="51"/>
    </location>
</feature>
<gene>
    <name evidence="12" type="primary">dapA</name>
    <name evidence="14" type="ORF">RHAB21_03083</name>
</gene>
<evidence type="ECO:0000256" key="5">
    <source>
        <dbReference type="ARBA" id="ARBA00022490"/>
    </source>
</evidence>
<dbReference type="PROSITE" id="PS00665">
    <property type="entry name" value="DHDPS_1"/>
    <property type="match status" value="1"/>
</dbReference>
<evidence type="ECO:0000256" key="7">
    <source>
        <dbReference type="ARBA" id="ARBA00022915"/>
    </source>
</evidence>
<dbReference type="PANTHER" id="PTHR12128:SF66">
    <property type="entry name" value="4-HYDROXY-2-OXOGLUTARATE ALDOLASE, MITOCHONDRIAL"/>
    <property type="match status" value="1"/>
</dbReference>
<evidence type="ECO:0000256" key="4">
    <source>
        <dbReference type="ARBA" id="ARBA00012086"/>
    </source>
</evidence>
<dbReference type="Proteomes" id="UP000601041">
    <property type="component" value="Unassembled WGS sequence"/>
</dbReference>
<dbReference type="CDD" id="cd00950">
    <property type="entry name" value="DHDPS"/>
    <property type="match status" value="1"/>
</dbReference>
<comment type="catalytic activity">
    <reaction evidence="11 12">
        <text>L-aspartate 4-semialdehyde + pyruvate = (2S,4S)-4-hydroxy-2,3,4,5-tetrahydrodipicolinate + H2O + H(+)</text>
        <dbReference type="Rhea" id="RHEA:34171"/>
        <dbReference type="ChEBI" id="CHEBI:15361"/>
        <dbReference type="ChEBI" id="CHEBI:15377"/>
        <dbReference type="ChEBI" id="CHEBI:15378"/>
        <dbReference type="ChEBI" id="CHEBI:67139"/>
        <dbReference type="ChEBI" id="CHEBI:537519"/>
        <dbReference type="EC" id="4.3.3.7"/>
    </reaction>
</comment>
<evidence type="ECO:0000256" key="8">
    <source>
        <dbReference type="ARBA" id="ARBA00023154"/>
    </source>
</evidence>
<dbReference type="EC" id="4.3.3.7" evidence="4 12"/>
<keyword evidence="5 12" id="KW-0963">Cytoplasm</keyword>
<dbReference type="Pfam" id="PF00701">
    <property type="entry name" value="DHDPS"/>
    <property type="match status" value="1"/>
</dbReference>
<dbReference type="RefSeq" id="WP_244665761.1">
    <property type="nucleotide sequence ID" value="NZ_CABFWE030000005.1"/>
</dbReference>
<comment type="caution">
    <text evidence="14">The sequence shown here is derived from an EMBL/GenBank/DDBJ whole genome shotgun (WGS) entry which is preliminary data.</text>
</comment>
<evidence type="ECO:0000256" key="12">
    <source>
        <dbReference type="HAMAP-Rule" id="MF_00418"/>
    </source>
</evidence>
<protein>
    <recommendedName>
        <fullName evidence="4 12">4-hydroxy-tetrahydrodipicolinate synthase</fullName>
        <shortName evidence="12">HTPA synthase</shortName>
        <ecNumber evidence="4 12">4.3.3.7</ecNumber>
    </recommendedName>
</protein>
<keyword evidence="6 12" id="KW-0028">Amino-acid biosynthesis</keyword>
<comment type="caution">
    <text evidence="12">Was originally thought to be a dihydrodipicolinate synthase (DHDPS), catalyzing the condensation of (S)-aspartate-beta-semialdehyde [(S)-ASA] and pyruvate to dihydrodipicolinate (DHDP). However, it was shown in E.coli that the product of the enzymatic reaction is not dihydrodipicolinate but in fact (4S)-4-hydroxy-2,3,4,5-tetrahydro-(2S)-dipicolinic acid (HTPA), and that the consecutive dehydration reaction leading to DHDP is not spontaneous but catalyzed by DapB.</text>
</comment>
<dbReference type="HAMAP" id="MF_00418">
    <property type="entry name" value="DapA"/>
    <property type="match status" value="1"/>
</dbReference>
<dbReference type="Gene3D" id="3.20.20.70">
    <property type="entry name" value="Aldolase class I"/>
    <property type="match status" value="1"/>
</dbReference>
<accession>A0ABN7JPB0</accession>
<keyword evidence="15" id="KW-1185">Reference proteome</keyword>
<feature type="active site" description="Proton donor/acceptor" evidence="12">
    <location>
        <position position="140"/>
    </location>
</feature>
<keyword evidence="10 12" id="KW-0704">Schiff base</keyword>
<dbReference type="NCBIfam" id="TIGR00674">
    <property type="entry name" value="dapA"/>
    <property type="match status" value="1"/>
</dbReference>
<dbReference type="PANTHER" id="PTHR12128">
    <property type="entry name" value="DIHYDRODIPICOLINATE SYNTHASE"/>
    <property type="match status" value="1"/>
</dbReference>